<dbReference type="Proteomes" id="UP000012040">
    <property type="component" value="Chromosome"/>
</dbReference>
<feature type="domain" description="Metallo-beta-lactamase" evidence="1">
    <location>
        <begin position="33"/>
        <end position="219"/>
    </location>
</feature>
<keyword evidence="3" id="KW-1185">Reference proteome</keyword>
<dbReference type="OrthoDB" id="5288846at2"/>
<dbReference type="RefSeq" id="WP_015469293.1">
    <property type="nucleotide sequence ID" value="NC_020813.1"/>
</dbReference>
<evidence type="ECO:0000259" key="1">
    <source>
        <dbReference type="SMART" id="SM00849"/>
    </source>
</evidence>
<dbReference type="SUPFAM" id="SSF56281">
    <property type="entry name" value="Metallo-hydrolase/oxidoreductase"/>
    <property type="match status" value="1"/>
</dbReference>
<evidence type="ECO:0000313" key="3">
    <source>
        <dbReference type="Proteomes" id="UP000012040"/>
    </source>
</evidence>
<reference evidence="2 3" key="1">
    <citation type="journal article" date="2013" name="ISME J.">
        <title>By their genes ye shall know them: genomic signatures of predatory bacteria.</title>
        <authorList>
            <person name="Pasternak Z."/>
            <person name="Pietrokovski S."/>
            <person name="Rotem O."/>
            <person name="Gophna U."/>
            <person name="Lurie-Weinberger M.N."/>
            <person name="Jurkevitch E."/>
        </authorList>
    </citation>
    <scope>NUCLEOTIDE SEQUENCE [LARGE SCALE GENOMIC DNA]</scope>
    <source>
        <strain evidence="2 3">JSS</strain>
    </source>
</reference>
<dbReference type="InterPro" id="IPR036866">
    <property type="entry name" value="RibonucZ/Hydroxyglut_hydro"/>
</dbReference>
<dbReference type="CDD" id="cd07715">
    <property type="entry name" value="TaR3-like_MBL-fold"/>
    <property type="match status" value="1"/>
</dbReference>
<dbReference type="STRING" id="1184267.A11Q_583"/>
<protein>
    <submittedName>
        <fullName evidence="2">Metallo-beta-lactamase superfamily protein</fullName>
    </submittedName>
</protein>
<sequence length="285" mass="32239">MSEFFTAGNTKPDQVKKFLNTKGITAVAGFGTATTCVEVMDGDKSLLIDGGSGLKAKSDQCNLSVNKEFHILITHFHFDHILGLPFFIPHFVKGCTINYYSVHKETEEIIRGLFQKPTFPVPFESLSAEVKFHHLNAYEQNEVNGFLVTPYMTDHPDTCYGFRIEKNNKVYAHAVDNEAIRITAADLGQDAGLYRNADLVYFDAQYDEEDMASKKGWGHGTSMRGFELCENFGLKNILFAHHDPAFSIEDSLAQKKRAAKIYEEKYAHLKLQWDFAYEGQVVEIK</sequence>
<dbReference type="PANTHER" id="PTHR42663:SF4">
    <property type="entry name" value="SLL1036 PROTEIN"/>
    <property type="match status" value="1"/>
</dbReference>
<dbReference type="Gene3D" id="3.60.15.10">
    <property type="entry name" value="Ribonuclease Z/Hydroxyacylglutathione hydrolase-like"/>
    <property type="match status" value="1"/>
</dbReference>
<dbReference type="PATRIC" id="fig|1184267.3.peg.593"/>
<dbReference type="EMBL" id="CP003537">
    <property type="protein sequence ID" value="AGH94803.1"/>
    <property type="molecule type" value="Genomic_DNA"/>
</dbReference>
<name>M4V6G9_9BACT</name>
<dbReference type="Pfam" id="PF12706">
    <property type="entry name" value="Lactamase_B_2"/>
    <property type="match status" value="1"/>
</dbReference>
<dbReference type="eggNOG" id="COG1235">
    <property type="taxonomic scope" value="Bacteria"/>
</dbReference>
<organism evidence="2 3">
    <name type="scientific">Pseudobdellovibrio exovorus JSS</name>
    <dbReference type="NCBI Taxonomy" id="1184267"/>
    <lineage>
        <taxon>Bacteria</taxon>
        <taxon>Pseudomonadati</taxon>
        <taxon>Bdellovibrionota</taxon>
        <taxon>Bdellovibrionia</taxon>
        <taxon>Bdellovibrionales</taxon>
        <taxon>Pseudobdellovibrionaceae</taxon>
        <taxon>Pseudobdellovibrio</taxon>
    </lineage>
</organism>
<dbReference type="HOGENOM" id="CLU_031317_1_0_7"/>
<dbReference type="KEGG" id="bex:A11Q_583"/>
<dbReference type="SMART" id="SM00849">
    <property type="entry name" value="Lactamase_B"/>
    <property type="match status" value="1"/>
</dbReference>
<evidence type="ECO:0000313" key="2">
    <source>
        <dbReference type="EMBL" id="AGH94803.1"/>
    </source>
</evidence>
<dbReference type="PANTHER" id="PTHR42663">
    <property type="entry name" value="HYDROLASE C777.06C-RELATED-RELATED"/>
    <property type="match status" value="1"/>
</dbReference>
<dbReference type="InterPro" id="IPR001279">
    <property type="entry name" value="Metallo-B-lactamas"/>
</dbReference>
<gene>
    <name evidence="2" type="ORF">A11Q_583</name>
</gene>
<accession>M4V6G9</accession>
<proteinExistence type="predicted"/>
<dbReference type="AlphaFoldDB" id="M4V6G9"/>